<dbReference type="AlphaFoldDB" id="A0A151JYT6"/>
<accession>A0A151JYT6</accession>
<keyword evidence="2" id="KW-1185">Reference proteome</keyword>
<sequence>MSMLTFVDLQGFIVNKKFIVKKVAVLKQGTVLTHYIFTSPFPLGQPTIYIGEQCSELIGAAPNFNFDCVEGIIRCTVLPPRDLFHPVLPYRVQSKLLFGLCRSCCETFSQAECTHDLPADREFGGLFAEYINSFLKLKQEASGWPSECLDDESKEQYLREYEKTEGIVLDKNNIARNPGLRSVAKLCLNSFYQQEYSSRHADITSGISLPDPHSVVIICVEALKSNKEYEETLSRYRTRYLSKTSKSLRCQFRELQRLQKINEDEESADTLRDMQILRCKIPKRQDMRQYYSTELRHDTTQKHDMRQNLTINDEAVALADAVEFPRL</sequence>
<dbReference type="STRING" id="34720.A0A151JYT6"/>
<dbReference type="Proteomes" id="UP000078541">
    <property type="component" value="Unassembled WGS sequence"/>
</dbReference>
<protein>
    <submittedName>
        <fullName evidence="1">Uncharacterized protein</fullName>
    </submittedName>
</protein>
<evidence type="ECO:0000313" key="2">
    <source>
        <dbReference type="Proteomes" id="UP000078541"/>
    </source>
</evidence>
<dbReference type="PANTHER" id="PTHR33568">
    <property type="entry name" value="DNA POLYMERASE"/>
    <property type="match status" value="1"/>
</dbReference>
<dbReference type="SUPFAM" id="SSF56672">
    <property type="entry name" value="DNA/RNA polymerases"/>
    <property type="match status" value="1"/>
</dbReference>
<name>A0A151JYT6_9HYME</name>
<dbReference type="GO" id="GO:0071897">
    <property type="term" value="P:DNA biosynthetic process"/>
    <property type="evidence" value="ECO:0007669"/>
    <property type="project" value="UniProtKB-ARBA"/>
</dbReference>
<reference evidence="1 2" key="1">
    <citation type="submission" date="2016-03" db="EMBL/GenBank/DDBJ databases">
        <title>Trachymyrmex septentrionalis WGS genome.</title>
        <authorList>
            <person name="Nygaard S."/>
            <person name="Hu H."/>
            <person name="Boomsma J."/>
            <person name="Zhang G."/>
        </authorList>
    </citation>
    <scope>NUCLEOTIDE SEQUENCE [LARGE SCALE GENOMIC DNA]</scope>
    <source>
        <strain evidence="1">Tsep2-gDNA-1</strain>
        <tissue evidence="1">Whole body</tissue>
    </source>
</reference>
<proteinExistence type="predicted"/>
<organism evidence="1 2">
    <name type="scientific">Trachymyrmex septentrionalis</name>
    <dbReference type="NCBI Taxonomy" id="34720"/>
    <lineage>
        <taxon>Eukaryota</taxon>
        <taxon>Metazoa</taxon>
        <taxon>Ecdysozoa</taxon>
        <taxon>Arthropoda</taxon>
        <taxon>Hexapoda</taxon>
        <taxon>Insecta</taxon>
        <taxon>Pterygota</taxon>
        <taxon>Neoptera</taxon>
        <taxon>Endopterygota</taxon>
        <taxon>Hymenoptera</taxon>
        <taxon>Apocrita</taxon>
        <taxon>Aculeata</taxon>
        <taxon>Formicoidea</taxon>
        <taxon>Formicidae</taxon>
        <taxon>Myrmicinae</taxon>
        <taxon>Trachymyrmex</taxon>
    </lineage>
</organism>
<gene>
    <name evidence="1" type="ORF">ALC56_04013</name>
</gene>
<dbReference type="PANTHER" id="PTHR33568:SF3">
    <property type="entry name" value="DNA-DIRECTED DNA POLYMERASE"/>
    <property type="match status" value="1"/>
</dbReference>
<dbReference type="EMBL" id="KQ981456">
    <property type="protein sequence ID" value="KYN41550.1"/>
    <property type="molecule type" value="Genomic_DNA"/>
</dbReference>
<dbReference type="InterPro" id="IPR043502">
    <property type="entry name" value="DNA/RNA_pol_sf"/>
</dbReference>
<evidence type="ECO:0000313" key="1">
    <source>
        <dbReference type="EMBL" id="KYN41550.1"/>
    </source>
</evidence>